<dbReference type="EMBL" id="PKMF04000380">
    <property type="protein sequence ID" value="KAK7834930.1"/>
    <property type="molecule type" value="Genomic_DNA"/>
</dbReference>
<reference evidence="2 3" key="1">
    <citation type="journal article" date="2018" name="Sci. Data">
        <title>The draft genome sequence of cork oak.</title>
        <authorList>
            <person name="Ramos A.M."/>
            <person name="Usie A."/>
            <person name="Barbosa P."/>
            <person name="Barros P.M."/>
            <person name="Capote T."/>
            <person name="Chaves I."/>
            <person name="Simoes F."/>
            <person name="Abreu I."/>
            <person name="Carrasquinho I."/>
            <person name="Faro C."/>
            <person name="Guimaraes J.B."/>
            <person name="Mendonca D."/>
            <person name="Nobrega F."/>
            <person name="Rodrigues L."/>
            <person name="Saibo N.J.M."/>
            <person name="Varela M.C."/>
            <person name="Egas C."/>
            <person name="Matos J."/>
            <person name="Miguel C.M."/>
            <person name="Oliveira M.M."/>
            <person name="Ricardo C.P."/>
            <person name="Goncalves S."/>
        </authorList>
    </citation>
    <scope>NUCLEOTIDE SEQUENCE [LARGE SCALE GENOMIC DNA]</scope>
    <source>
        <strain evidence="3">cv. HL8</strain>
    </source>
</reference>
<proteinExistence type="predicted"/>
<evidence type="ECO:0000259" key="1">
    <source>
        <dbReference type="Pfam" id="PF03478"/>
    </source>
</evidence>
<gene>
    <name evidence="2" type="ORF">CFP56_024001</name>
</gene>
<evidence type="ECO:0000313" key="2">
    <source>
        <dbReference type="EMBL" id="KAK7834930.1"/>
    </source>
</evidence>
<dbReference type="AlphaFoldDB" id="A0AAW0K887"/>
<dbReference type="PANTHER" id="PTHR44259">
    <property type="entry name" value="OS07G0183000 PROTEIN-RELATED"/>
    <property type="match status" value="1"/>
</dbReference>
<name>A0AAW0K887_QUESU</name>
<keyword evidence="3" id="KW-1185">Reference proteome</keyword>
<accession>A0AAW0K887</accession>
<dbReference type="InterPro" id="IPR050942">
    <property type="entry name" value="F-box_BR-signaling"/>
</dbReference>
<feature type="domain" description="KIB1-4 beta-propeller" evidence="1">
    <location>
        <begin position="26"/>
        <end position="94"/>
    </location>
</feature>
<dbReference type="Proteomes" id="UP000237347">
    <property type="component" value="Unassembled WGS sequence"/>
</dbReference>
<protein>
    <recommendedName>
        <fullName evidence="1">KIB1-4 beta-propeller domain-containing protein</fullName>
    </recommendedName>
</protein>
<comment type="caution">
    <text evidence="2">The sequence shown here is derived from an EMBL/GenBank/DDBJ whole genome shotgun (WGS) entry which is preliminary data.</text>
</comment>
<dbReference type="InterPro" id="IPR005174">
    <property type="entry name" value="KIB1-4_b-propeller"/>
</dbReference>
<dbReference type="PANTHER" id="PTHR44259:SF114">
    <property type="entry name" value="OS06G0707300 PROTEIN"/>
    <property type="match status" value="1"/>
</dbReference>
<dbReference type="Pfam" id="PF03478">
    <property type="entry name" value="Beta-prop_KIB1-4"/>
    <property type="match status" value="1"/>
</dbReference>
<sequence length="214" mass="24861">MDEEFINEDDNQDENIHEDEQINGNTYLTIGFTILKLECSTKVRSKYKYKRVMVDNLGDQVLFVGDSSSMSSSPSSFNGCKANCVYFTDDYKKGFSSTLNGGWFDIGLVNACKRPAFAFVSRSLINRYTNTFDDSKIRETIAFSRYFKIVNHKNQFHIMKVIIKFYFGSSKLFFSFNDSLLTRFFLLPQLVIYSLEYSEDNSFPIVKFRVSMHM</sequence>
<evidence type="ECO:0000313" key="3">
    <source>
        <dbReference type="Proteomes" id="UP000237347"/>
    </source>
</evidence>
<organism evidence="2 3">
    <name type="scientific">Quercus suber</name>
    <name type="common">Cork oak</name>
    <dbReference type="NCBI Taxonomy" id="58331"/>
    <lineage>
        <taxon>Eukaryota</taxon>
        <taxon>Viridiplantae</taxon>
        <taxon>Streptophyta</taxon>
        <taxon>Embryophyta</taxon>
        <taxon>Tracheophyta</taxon>
        <taxon>Spermatophyta</taxon>
        <taxon>Magnoliopsida</taxon>
        <taxon>eudicotyledons</taxon>
        <taxon>Gunneridae</taxon>
        <taxon>Pentapetalae</taxon>
        <taxon>rosids</taxon>
        <taxon>fabids</taxon>
        <taxon>Fagales</taxon>
        <taxon>Fagaceae</taxon>
        <taxon>Quercus</taxon>
    </lineage>
</organism>